<dbReference type="EMBL" id="JADIKG010000009">
    <property type="protein sequence ID" value="MFK2872354.1"/>
    <property type="molecule type" value="Genomic_DNA"/>
</dbReference>
<protein>
    <recommendedName>
        <fullName evidence="2">X-Tfes XVIPCD domain-containing protein</fullName>
    </recommendedName>
</protein>
<organism evidence="3 4">
    <name type="scientific">Dyella lipolytica</name>
    <dbReference type="NCBI Taxonomy" id="1867835"/>
    <lineage>
        <taxon>Bacteria</taxon>
        <taxon>Pseudomonadati</taxon>
        <taxon>Pseudomonadota</taxon>
        <taxon>Gammaproteobacteria</taxon>
        <taxon>Lysobacterales</taxon>
        <taxon>Rhodanobacteraceae</taxon>
        <taxon>Dyella</taxon>
    </lineage>
</organism>
<feature type="region of interest" description="Disordered" evidence="1">
    <location>
        <begin position="419"/>
        <end position="492"/>
    </location>
</feature>
<feature type="domain" description="X-Tfes XVIPCD" evidence="2">
    <location>
        <begin position="489"/>
        <end position="595"/>
    </location>
</feature>
<evidence type="ECO:0000259" key="2">
    <source>
        <dbReference type="Pfam" id="PF20410"/>
    </source>
</evidence>
<reference evidence="3 4" key="1">
    <citation type="submission" date="2020-10" db="EMBL/GenBank/DDBJ databases">
        <title>Phylogeny of dyella-like bacteria.</title>
        <authorList>
            <person name="Fu J."/>
        </authorList>
    </citation>
    <scope>NUCLEOTIDE SEQUENCE [LARGE SCALE GENOMIC DNA]</scope>
    <source>
        <strain evidence="3 4">DHOB07</strain>
    </source>
</reference>
<accession>A0ABW8ITT6</accession>
<evidence type="ECO:0000256" key="1">
    <source>
        <dbReference type="SAM" id="MobiDB-lite"/>
    </source>
</evidence>
<name>A0ABW8ITT6_9GAMM</name>
<feature type="compositionally biased region" description="Basic and acidic residues" evidence="1">
    <location>
        <begin position="477"/>
        <end position="492"/>
    </location>
</feature>
<proteinExistence type="predicted"/>
<keyword evidence="4" id="KW-1185">Reference proteome</keyword>
<sequence length="616" mass="68959">MDINDPSLGAVLNQFAKQSGVTADQAAQLRKVFDRYSNLLLGPFTEYAKTGQLTRFAIAKSSDEPNLTGAYDPLTGVITLPANSFKAENQTVSGDLTAAVFLQGMIVHLAHQTYQDEKGTTQTVSPEMIRNLQSVFNDDPVVASEVKRAVLAGSLRYIGILDPKAGLGGRYDFASKTMLLLADDLVDPLPPKTFSAEKAPSLAFILGHEIQHALHRNQQIFASRQFIKGVENIAASPQLDHDYSGPVRTMFEECRWDEASAEIAGWNALVCKVRVDNPSATLNDVFDAEPNRACDFVELDSATKQYRAKPGLSFNADLTLSDTEENLDAMGKYYFDQPAKAHGHRGPSMALGSRGESDYRNHYGKDMVKRIISEERTYAVSVDGKSSKLELNMRGLGLNRRLMERDGLKIDIRPEEPQRYYDTGKRREGRHYFHNTVRHEKDDEGVSTTLSAKDMNNPSHPSNAPYRESNQQLPSERSSEQTTPHDPRHSLHRDHAQYQSIRGQTRELFARHGVPLDGDRLERTTAAIMRDVKAHRMTRVATMEFSADRLTGQPDLRGNVIAYSDEPQKLIRSRSVTSIVQAQQTPPEQSYLQREQVPHKDQTIDQPLQPSRARAR</sequence>
<gene>
    <name evidence="3" type="ORF">ISP13_02330</name>
</gene>
<feature type="compositionally biased region" description="Polar residues" evidence="1">
    <location>
        <begin position="446"/>
        <end position="476"/>
    </location>
</feature>
<dbReference type="RefSeq" id="WP_284399079.1">
    <property type="nucleotide sequence ID" value="NZ_BSNQ01000003.1"/>
</dbReference>
<feature type="compositionally biased region" description="Polar residues" evidence="1">
    <location>
        <begin position="578"/>
        <end position="593"/>
    </location>
</feature>
<evidence type="ECO:0000313" key="3">
    <source>
        <dbReference type="EMBL" id="MFK2872354.1"/>
    </source>
</evidence>
<dbReference type="Pfam" id="PF20410">
    <property type="entry name" value="X-Tfes_XVIPCD"/>
    <property type="match status" value="1"/>
</dbReference>
<comment type="caution">
    <text evidence="3">The sequence shown here is derived from an EMBL/GenBank/DDBJ whole genome shotgun (WGS) entry which is preliminary data.</text>
</comment>
<feature type="region of interest" description="Disordered" evidence="1">
    <location>
        <begin position="578"/>
        <end position="616"/>
    </location>
</feature>
<dbReference type="InterPro" id="IPR046519">
    <property type="entry name" value="X-Tfes_XVIPCD"/>
</dbReference>
<evidence type="ECO:0000313" key="4">
    <source>
        <dbReference type="Proteomes" id="UP001620405"/>
    </source>
</evidence>
<dbReference type="Proteomes" id="UP001620405">
    <property type="component" value="Unassembled WGS sequence"/>
</dbReference>